<proteinExistence type="predicted"/>
<feature type="region of interest" description="Disordered" evidence="1">
    <location>
        <begin position="51"/>
        <end position="95"/>
    </location>
</feature>
<evidence type="ECO:0000256" key="1">
    <source>
        <dbReference type="SAM" id="MobiDB-lite"/>
    </source>
</evidence>
<gene>
    <name evidence="2" type="ORF">MANT1106_LOCUS22843</name>
</gene>
<name>A0A7S0XLL0_9CHLO</name>
<dbReference type="EMBL" id="HBFC01038463">
    <property type="protein sequence ID" value="CAD8723627.1"/>
    <property type="molecule type" value="Transcribed_RNA"/>
</dbReference>
<dbReference type="AlphaFoldDB" id="A0A7S0XLL0"/>
<dbReference type="PANTHER" id="PTHR34118">
    <property type="entry name" value="NF-KAPPA-B INHIBITOR-LIKE PROTEIN-RELATED"/>
    <property type="match status" value="1"/>
</dbReference>
<evidence type="ECO:0000313" key="2">
    <source>
        <dbReference type="EMBL" id="CAD8723627.1"/>
    </source>
</evidence>
<accession>A0A7S0XLL0</accession>
<organism evidence="2">
    <name type="scientific">Mantoniella antarctica</name>
    <dbReference type="NCBI Taxonomy" id="81844"/>
    <lineage>
        <taxon>Eukaryota</taxon>
        <taxon>Viridiplantae</taxon>
        <taxon>Chlorophyta</taxon>
        <taxon>Mamiellophyceae</taxon>
        <taxon>Mamiellales</taxon>
        <taxon>Mamiellaceae</taxon>
        <taxon>Mantoniella</taxon>
    </lineage>
</organism>
<dbReference type="PANTHER" id="PTHR34118:SF6">
    <property type="entry name" value="PROTEIN CONSERVED ONLY IN THE GREEN LINEAGE 160, CHLOROPLASTIC"/>
    <property type="match status" value="1"/>
</dbReference>
<sequence length="334" mass="35252">MPAHVAVAHGVCSSPRVATHRVLHRHQRAASPICHKATTATTGNATRLAVRTPASAERTERSGEPTQALATTSTSRTSGGGSHLAATSRFARRSRHCTPARRGDSLFARASANDDAVSASSLSAAEAAAAAAAEAPGIPEANLRKDDPASADEYVALKSWLFTTTAKYGAGLTLYSTLGYGLANGLSVALGTAASLTYLVLLGQHVDGLKESEIDAEAYTRNLVYEPVTDVFGMLGGAFGKVGRVYSQALFQKRLLVPVVVAIGTSTFNALDAPFDFNYGTVLVGFLTYKMAVLNKLWDDLQPDMLKAIIGGTDEDMELLKEMNLKSKTPNPKP</sequence>
<protein>
    <submittedName>
        <fullName evidence="2">Uncharacterized protein</fullName>
    </submittedName>
</protein>
<reference evidence="2" key="1">
    <citation type="submission" date="2021-01" db="EMBL/GenBank/DDBJ databases">
        <authorList>
            <person name="Corre E."/>
            <person name="Pelletier E."/>
            <person name="Niang G."/>
            <person name="Scheremetjew M."/>
            <person name="Finn R."/>
            <person name="Kale V."/>
            <person name="Holt S."/>
            <person name="Cochrane G."/>
            <person name="Meng A."/>
            <person name="Brown T."/>
            <person name="Cohen L."/>
        </authorList>
    </citation>
    <scope>NUCLEOTIDE SEQUENCE</scope>
    <source>
        <strain evidence="2">SL-175</strain>
    </source>
</reference>